<proteinExistence type="predicted"/>
<dbReference type="Pfam" id="PF02992">
    <property type="entry name" value="Transposase_21"/>
    <property type="match status" value="1"/>
</dbReference>
<keyword evidence="2" id="KW-1185">Reference proteome</keyword>
<dbReference type="InParanoid" id="J0CTK7"/>
<dbReference type="KEGG" id="adl:AURDEDRAFT_76841"/>
<reference evidence="2" key="1">
    <citation type="journal article" date="2012" name="Science">
        <title>The Paleozoic origin of enzymatic lignin decomposition reconstructed from 31 fungal genomes.</title>
        <authorList>
            <person name="Floudas D."/>
            <person name="Binder M."/>
            <person name="Riley R."/>
            <person name="Barry K."/>
            <person name="Blanchette R.A."/>
            <person name="Henrissat B."/>
            <person name="Martinez A.T."/>
            <person name="Otillar R."/>
            <person name="Spatafora J.W."/>
            <person name="Yadav J.S."/>
            <person name="Aerts A."/>
            <person name="Benoit I."/>
            <person name="Boyd A."/>
            <person name="Carlson A."/>
            <person name="Copeland A."/>
            <person name="Coutinho P.M."/>
            <person name="de Vries R.P."/>
            <person name="Ferreira P."/>
            <person name="Findley K."/>
            <person name="Foster B."/>
            <person name="Gaskell J."/>
            <person name="Glotzer D."/>
            <person name="Gorecki P."/>
            <person name="Heitman J."/>
            <person name="Hesse C."/>
            <person name="Hori C."/>
            <person name="Igarashi K."/>
            <person name="Jurgens J.A."/>
            <person name="Kallen N."/>
            <person name="Kersten P."/>
            <person name="Kohler A."/>
            <person name="Kuees U."/>
            <person name="Kumar T.K.A."/>
            <person name="Kuo A."/>
            <person name="LaButti K."/>
            <person name="Larrondo L.F."/>
            <person name="Lindquist E."/>
            <person name="Ling A."/>
            <person name="Lombard V."/>
            <person name="Lucas S."/>
            <person name="Lundell T."/>
            <person name="Martin R."/>
            <person name="McLaughlin D.J."/>
            <person name="Morgenstern I."/>
            <person name="Morin E."/>
            <person name="Murat C."/>
            <person name="Nagy L.G."/>
            <person name="Nolan M."/>
            <person name="Ohm R.A."/>
            <person name="Patyshakuliyeva A."/>
            <person name="Rokas A."/>
            <person name="Ruiz-Duenas F.J."/>
            <person name="Sabat G."/>
            <person name="Salamov A."/>
            <person name="Samejima M."/>
            <person name="Schmutz J."/>
            <person name="Slot J.C."/>
            <person name="St John F."/>
            <person name="Stenlid J."/>
            <person name="Sun H."/>
            <person name="Sun S."/>
            <person name="Syed K."/>
            <person name="Tsang A."/>
            <person name="Wiebenga A."/>
            <person name="Young D."/>
            <person name="Pisabarro A."/>
            <person name="Eastwood D.C."/>
            <person name="Martin F."/>
            <person name="Cullen D."/>
            <person name="Grigoriev I.V."/>
            <person name="Hibbett D.S."/>
        </authorList>
    </citation>
    <scope>NUCLEOTIDE SEQUENCE [LARGE SCALE GENOMIC DNA]</scope>
    <source>
        <strain evidence="2">TFB10046</strain>
    </source>
</reference>
<protein>
    <recommendedName>
        <fullName evidence="3">DUF4218 domain-containing protein</fullName>
    </recommendedName>
</protein>
<dbReference type="PANTHER" id="PTHR46579:SF1">
    <property type="entry name" value="F5_8 TYPE C DOMAIN-CONTAINING PROTEIN"/>
    <property type="match status" value="1"/>
</dbReference>
<dbReference type="AlphaFoldDB" id="J0CTK7"/>
<evidence type="ECO:0000313" key="2">
    <source>
        <dbReference type="Proteomes" id="UP000006514"/>
    </source>
</evidence>
<dbReference type="InterPro" id="IPR004242">
    <property type="entry name" value="Transposase_21"/>
</dbReference>
<evidence type="ECO:0008006" key="3">
    <source>
        <dbReference type="Google" id="ProtNLM"/>
    </source>
</evidence>
<name>J0CTK7_AURST</name>
<gene>
    <name evidence="1" type="ORF">AURDEDRAFT_76841</name>
</gene>
<accession>J0CTK7</accession>
<dbReference type="PANTHER" id="PTHR46579">
    <property type="entry name" value="F5/8 TYPE C DOMAIN-CONTAINING PROTEIN-RELATED"/>
    <property type="match status" value="1"/>
</dbReference>
<feature type="non-terminal residue" evidence="1">
    <location>
        <position position="486"/>
    </location>
</feature>
<evidence type="ECO:0000313" key="1">
    <source>
        <dbReference type="EMBL" id="EJD33646.1"/>
    </source>
</evidence>
<dbReference type="OMA" id="CHREPHY"/>
<sequence>METYVRSASPGSTSASLRDTSVLGDIWHSGFLHGFQWAHGSARNIPRGFVSTSDGELRLLFSLAIDWFTAHGGKQAGKKWSIGAIYLVCQNLPLEIRFRAENVCLVGIIPGRTKPLGSAVNWFLRRVVDEFVTFYERGVWYTQTFKFESGRLVRAAIGPVVCDLDAARGIAGLGSVSHTLFCSLCSATKHQMADFDGTFTPRCGSIRVGFPLWTFVMNLWTSAVSMDDQATLWKTYAIRWTELARLRYWNPFQFLVIDTMHCLFLGLFRRHFRFIWRMDVDTCGWGDEERLDSEAGERISAAAAAAEDLDFEPSVKPATGKKKSPSVALGRGVLTAVSKDIQRTVLPDWVDPAPTQVGNTKHGKLSANHWRSLCTIHCVITLIRLWGFLKIESFRYSALENFLLLVKAVQLATLRTTTASRCEAYSSLLNQYLNGLKRLYPTASITPNHHLATHIPEFLRRFGPPHSWWAFPFERYNGMLQKIKTN</sequence>
<organism evidence="1 2">
    <name type="scientific">Auricularia subglabra (strain TFB-10046 / SS5)</name>
    <name type="common">White-rot fungus</name>
    <name type="synonym">Auricularia delicata (strain TFB10046)</name>
    <dbReference type="NCBI Taxonomy" id="717982"/>
    <lineage>
        <taxon>Eukaryota</taxon>
        <taxon>Fungi</taxon>
        <taxon>Dikarya</taxon>
        <taxon>Basidiomycota</taxon>
        <taxon>Agaricomycotina</taxon>
        <taxon>Agaricomycetes</taxon>
        <taxon>Auriculariales</taxon>
        <taxon>Auriculariaceae</taxon>
        <taxon>Auricularia</taxon>
    </lineage>
</organism>
<dbReference type="Proteomes" id="UP000006514">
    <property type="component" value="Unassembled WGS sequence"/>
</dbReference>
<dbReference type="eggNOG" id="ENOG502RUZF">
    <property type="taxonomic scope" value="Eukaryota"/>
</dbReference>
<dbReference type="EMBL" id="JH688133">
    <property type="protein sequence ID" value="EJD33646.1"/>
    <property type="molecule type" value="Genomic_DNA"/>
</dbReference>
<dbReference type="OrthoDB" id="3248986at2759"/>